<dbReference type="PANTHER" id="PTHR12778">
    <property type="entry name" value="SOLUTE CARRIER FAMILY 33 ACETYL-COA TRANSPORTER -RELATED"/>
    <property type="match status" value="1"/>
</dbReference>
<dbReference type="Pfam" id="PF00787">
    <property type="entry name" value="PX"/>
    <property type="match status" value="1"/>
</dbReference>
<sequence>MKRIILITYLYGLQGLPYGLQTNFLPLVLKKDGYNLWNISFIHLLSLPWLLKGILATQLNNCVSQRKHWICCSLMLLSVSFTAIGFSFNNLYFLTILLFINSLLAVIMDIAVDATAIALVKQENNMQENTTTMLKLAKSEQQLHEALEKHKKYAKKLKEKEEQLLDTKKKLEATNIELQRERKLSEELYEKLKTLEAQLHNFENQNPDGQNEIAISDDLVKMEINRKILEEQLNIATSPIASLMLSCTLCLQKICISDLETHSHKCSIGPKMKTSDPNLQKMPDILISTVTTSDSSDGFFYRVISKATLPKFKNDVYAVERSQQEFIWFHKALEELYPWRIIPPIIFTEDLNGNVRELQRFLSRICAHKMLRGDSFVRKFLTATNKELEKTKKSYKKQVHVPLSPQKPHIEAVDKEGLLYRAQIYISSLIENIETLLKFFRSNVNNSLVDGLQKCFLKISESEANNTYLKVVAMRLGNIIGDLENKSNVIYDESNLIEDLSSILEYVRSADELLMRVEHSVNTFLYWEEEMRVLEEINVSTNNEEGTNNQKELKRTQSWAEASSNCHTAHEELERICRNLSTELSEFDLRKEQELKEVFIEYADSRVDVFQKLQSKWFGIRLVLDTEIVRSQRAFDTSDV</sequence>
<evidence type="ECO:0000256" key="6">
    <source>
        <dbReference type="SAM" id="Coils"/>
    </source>
</evidence>
<keyword evidence="2" id="KW-0813">Transport</keyword>
<evidence type="ECO:0000313" key="10">
    <source>
        <dbReference type="RefSeq" id="XP_065666614.1"/>
    </source>
</evidence>
<proteinExistence type="predicted"/>
<feature type="transmembrane region" description="Helical" evidence="7">
    <location>
        <begin position="39"/>
        <end position="57"/>
    </location>
</feature>
<evidence type="ECO:0000259" key="8">
    <source>
        <dbReference type="Pfam" id="PF00787"/>
    </source>
</evidence>
<keyword evidence="4 7" id="KW-1133">Transmembrane helix</keyword>
<evidence type="ECO:0000313" key="9">
    <source>
        <dbReference type="Proteomes" id="UP001652625"/>
    </source>
</evidence>
<feature type="transmembrane region" description="Helical" evidence="7">
    <location>
        <begin position="69"/>
        <end position="88"/>
    </location>
</feature>
<dbReference type="Gene3D" id="3.30.1520.10">
    <property type="entry name" value="Phox-like domain"/>
    <property type="match status" value="1"/>
</dbReference>
<evidence type="ECO:0000256" key="4">
    <source>
        <dbReference type="ARBA" id="ARBA00022989"/>
    </source>
</evidence>
<organism evidence="9 10">
    <name type="scientific">Hydra vulgaris</name>
    <name type="common">Hydra</name>
    <name type="synonym">Hydra attenuata</name>
    <dbReference type="NCBI Taxonomy" id="6087"/>
    <lineage>
        <taxon>Eukaryota</taxon>
        <taxon>Metazoa</taxon>
        <taxon>Cnidaria</taxon>
        <taxon>Hydrozoa</taxon>
        <taxon>Hydroidolina</taxon>
        <taxon>Anthoathecata</taxon>
        <taxon>Aplanulata</taxon>
        <taxon>Hydridae</taxon>
        <taxon>Hydra</taxon>
    </lineage>
</organism>
<feature type="domain" description="PX" evidence="8">
    <location>
        <begin position="311"/>
        <end position="382"/>
    </location>
</feature>
<keyword evidence="3 7" id="KW-0812">Transmembrane</keyword>
<comment type="subcellular location">
    <subcellularLocation>
        <location evidence="1">Membrane</location>
        <topology evidence="1">Multi-pass membrane protein</topology>
    </subcellularLocation>
</comment>
<evidence type="ECO:0000256" key="7">
    <source>
        <dbReference type="SAM" id="Phobius"/>
    </source>
</evidence>
<evidence type="ECO:0000256" key="2">
    <source>
        <dbReference type="ARBA" id="ARBA00022448"/>
    </source>
</evidence>
<dbReference type="PANTHER" id="PTHR12778:SF10">
    <property type="entry name" value="MAJOR FACILITATOR SUPERFAMILY DOMAIN-CONTAINING PROTEIN 3"/>
    <property type="match status" value="1"/>
</dbReference>
<dbReference type="GeneID" id="101234408"/>
<dbReference type="InterPro" id="IPR036871">
    <property type="entry name" value="PX_dom_sf"/>
</dbReference>
<dbReference type="InterPro" id="IPR004752">
    <property type="entry name" value="AmpG_permease/AT-1"/>
</dbReference>
<keyword evidence="6" id="KW-0175">Coiled coil</keyword>
<gene>
    <name evidence="10" type="primary">LOC101234408</name>
</gene>
<dbReference type="InterPro" id="IPR001683">
    <property type="entry name" value="PX_dom"/>
</dbReference>
<dbReference type="Proteomes" id="UP001652625">
    <property type="component" value="Chromosome 11"/>
</dbReference>
<name>A0ABM4CXE9_HYDVU</name>
<accession>A0ABM4CXE9</accession>
<dbReference type="SUPFAM" id="SSF64268">
    <property type="entry name" value="PX domain"/>
    <property type="match status" value="1"/>
</dbReference>
<keyword evidence="5 7" id="KW-0472">Membrane</keyword>
<protein>
    <submittedName>
        <fullName evidence="10">Uncharacterized protein LOC101234408 isoform X5</fullName>
    </submittedName>
</protein>
<feature type="coiled-coil region" evidence="6">
    <location>
        <begin position="136"/>
        <end position="212"/>
    </location>
</feature>
<keyword evidence="9" id="KW-1185">Reference proteome</keyword>
<evidence type="ECO:0000256" key="1">
    <source>
        <dbReference type="ARBA" id="ARBA00004141"/>
    </source>
</evidence>
<reference evidence="10" key="1">
    <citation type="submission" date="2025-08" db="UniProtKB">
        <authorList>
            <consortium name="RefSeq"/>
        </authorList>
    </citation>
    <scope>IDENTIFICATION</scope>
</reference>
<dbReference type="RefSeq" id="XP_065666614.1">
    <property type="nucleotide sequence ID" value="XM_065810542.1"/>
</dbReference>
<evidence type="ECO:0000256" key="5">
    <source>
        <dbReference type="ARBA" id="ARBA00023136"/>
    </source>
</evidence>
<evidence type="ECO:0000256" key="3">
    <source>
        <dbReference type="ARBA" id="ARBA00022692"/>
    </source>
</evidence>